<evidence type="ECO:0000313" key="2">
    <source>
        <dbReference type="Proteomes" id="UP000724874"/>
    </source>
</evidence>
<evidence type="ECO:0000313" key="1">
    <source>
        <dbReference type="EMBL" id="KAF8889448.1"/>
    </source>
</evidence>
<organism evidence="1 2">
    <name type="scientific">Gymnopilus junonius</name>
    <name type="common">Spectacular rustgill mushroom</name>
    <name type="synonym">Gymnopilus spectabilis subsp. junonius</name>
    <dbReference type="NCBI Taxonomy" id="109634"/>
    <lineage>
        <taxon>Eukaryota</taxon>
        <taxon>Fungi</taxon>
        <taxon>Dikarya</taxon>
        <taxon>Basidiomycota</taxon>
        <taxon>Agaricomycotina</taxon>
        <taxon>Agaricomycetes</taxon>
        <taxon>Agaricomycetidae</taxon>
        <taxon>Agaricales</taxon>
        <taxon>Agaricineae</taxon>
        <taxon>Hymenogastraceae</taxon>
        <taxon>Gymnopilus</taxon>
    </lineage>
</organism>
<proteinExistence type="predicted"/>
<protein>
    <submittedName>
        <fullName evidence="1">Uncharacterized protein</fullName>
    </submittedName>
</protein>
<keyword evidence="2" id="KW-1185">Reference proteome</keyword>
<reference evidence="1" key="1">
    <citation type="submission" date="2020-11" db="EMBL/GenBank/DDBJ databases">
        <authorList>
            <consortium name="DOE Joint Genome Institute"/>
            <person name="Ahrendt S."/>
            <person name="Riley R."/>
            <person name="Andreopoulos W."/>
            <person name="LaButti K."/>
            <person name="Pangilinan J."/>
            <person name="Ruiz-duenas F.J."/>
            <person name="Barrasa J.M."/>
            <person name="Sanchez-Garcia M."/>
            <person name="Camarero S."/>
            <person name="Miyauchi S."/>
            <person name="Serrano A."/>
            <person name="Linde D."/>
            <person name="Babiker R."/>
            <person name="Drula E."/>
            <person name="Ayuso-Fernandez I."/>
            <person name="Pacheco R."/>
            <person name="Padilla G."/>
            <person name="Ferreira P."/>
            <person name="Barriuso J."/>
            <person name="Kellner H."/>
            <person name="Castanera R."/>
            <person name="Alfaro M."/>
            <person name="Ramirez L."/>
            <person name="Pisabarro A.G."/>
            <person name="Kuo A."/>
            <person name="Tritt A."/>
            <person name="Lipzen A."/>
            <person name="He G."/>
            <person name="Yan M."/>
            <person name="Ng V."/>
            <person name="Cullen D."/>
            <person name="Martin F."/>
            <person name="Rosso M.-N."/>
            <person name="Henrissat B."/>
            <person name="Hibbett D."/>
            <person name="Martinez A.T."/>
            <person name="Grigoriev I.V."/>
        </authorList>
    </citation>
    <scope>NUCLEOTIDE SEQUENCE</scope>
    <source>
        <strain evidence="1">AH 44721</strain>
    </source>
</reference>
<comment type="caution">
    <text evidence="1">The sequence shown here is derived from an EMBL/GenBank/DDBJ whole genome shotgun (WGS) entry which is preliminary data.</text>
</comment>
<sequence length="439" mass="49243">MKEIISRACDSPLSVVGHKQGVDDGNTELIVSFLEEYWERIRYLDIRFSYINWRAFEDRIWAILARPANAMEIFRFFPPLDRFNMDRKPLYISRPSRLALFNDHAPLLHTFYAPGIKPVLTAPWCSQIRDLSLNGPLPVDELLSALSQMHCLEVLRDNCDAITMAGDGVILPQVTCASLKVVDIGTYRNIVPYMELITHLAPASNCAVSFVVVADDGFMFDTHALSAASQILQMYSTYCDISGATSVSLSLHERSFEFQALLPSKISCVYYLALASVLDVPVNYTQVLLGTLTALTFHGVEKISLFIEETSGISSFDPEMIEFLSSFSFAREFETSTETIQFLLTLPQEVLDIAFPSVDIIHFIACSTEIDVVCIQAFLASRIATGRQVLELHVRVAEFGIGLDMRCLEEFFGLKVVLLFDGFRREYICGSGSIEELII</sequence>
<accession>A0A9P5NKQ2</accession>
<dbReference type="EMBL" id="JADNYJ010000080">
    <property type="protein sequence ID" value="KAF8889448.1"/>
    <property type="molecule type" value="Genomic_DNA"/>
</dbReference>
<name>A0A9P5NKQ2_GYMJU</name>
<dbReference type="OrthoDB" id="2856616at2759"/>
<dbReference type="Proteomes" id="UP000724874">
    <property type="component" value="Unassembled WGS sequence"/>
</dbReference>
<dbReference type="AlphaFoldDB" id="A0A9P5NKQ2"/>
<gene>
    <name evidence="1" type="ORF">CPB84DRAFT_1785602</name>
</gene>